<reference evidence="2" key="1">
    <citation type="submission" date="2016-11" db="UniProtKB">
        <authorList>
            <consortium name="WormBaseParasite"/>
        </authorList>
    </citation>
    <scope>IDENTIFICATION</scope>
</reference>
<dbReference type="AlphaFoldDB" id="A0A1I8BGE1"/>
<sequence length="119" mass="13866">MNEKGCKQYGIKCDGKNKSVKFNKEKIKFIEHFNDWERAKNSFLSKTSKHKEIFTSGDLPKYYRAESKYLTLKPANEGFFPIELIKSKFNGTIRLPLNDKNIKDNSIKNKVDDKKVEGN</sequence>
<protein>
    <submittedName>
        <fullName evidence="2">Uncharacterized protein</fullName>
    </submittedName>
</protein>
<evidence type="ECO:0000313" key="1">
    <source>
        <dbReference type="Proteomes" id="UP000095281"/>
    </source>
</evidence>
<accession>A0A1I8BGE1</accession>
<proteinExistence type="predicted"/>
<organism evidence="1 2">
    <name type="scientific">Meloidogyne hapla</name>
    <name type="common">Root-knot nematode worm</name>
    <dbReference type="NCBI Taxonomy" id="6305"/>
    <lineage>
        <taxon>Eukaryota</taxon>
        <taxon>Metazoa</taxon>
        <taxon>Ecdysozoa</taxon>
        <taxon>Nematoda</taxon>
        <taxon>Chromadorea</taxon>
        <taxon>Rhabditida</taxon>
        <taxon>Tylenchina</taxon>
        <taxon>Tylenchomorpha</taxon>
        <taxon>Tylenchoidea</taxon>
        <taxon>Meloidogynidae</taxon>
        <taxon>Meloidogyninae</taxon>
        <taxon>Meloidogyne</taxon>
    </lineage>
</organism>
<name>A0A1I8BGE1_MELHA</name>
<keyword evidence="1" id="KW-1185">Reference proteome</keyword>
<evidence type="ECO:0000313" key="2">
    <source>
        <dbReference type="WBParaSite" id="MhA1_Contig2291.frz3.gene1"/>
    </source>
</evidence>
<dbReference type="Proteomes" id="UP000095281">
    <property type="component" value="Unplaced"/>
</dbReference>
<dbReference type="WBParaSite" id="MhA1_Contig2291.frz3.gene1">
    <property type="protein sequence ID" value="MhA1_Contig2291.frz3.gene1"/>
    <property type="gene ID" value="MhA1_Contig2291.frz3.gene1"/>
</dbReference>